<dbReference type="InterPro" id="IPR020821">
    <property type="entry name" value="ENPP1-3/EXOG-like_nuc-like"/>
</dbReference>
<dbReference type="GO" id="GO:0004519">
    <property type="term" value="F:endonuclease activity"/>
    <property type="evidence" value="ECO:0007669"/>
    <property type="project" value="UniProtKB-UniRule"/>
</dbReference>
<name>A0A2T5TWD7_9SPHN</name>
<evidence type="ECO:0000313" key="13">
    <source>
        <dbReference type="EMBL" id="PTW43580.1"/>
    </source>
</evidence>
<keyword evidence="4 9" id="KW-0479">Metal-binding</keyword>
<dbReference type="EMBL" id="QAYE01000018">
    <property type="protein sequence ID" value="PTW43580.1"/>
    <property type="molecule type" value="Genomic_DNA"/>
</dbReference>
<evidence type="ECO:0000259" key="12">
    <source>
        <dbReference type="SMART" id="SM00892"/>
    </source>
</evidence>
<protein>
    <recommendedName>
        <fullName evidence="10">Endonuclease</fullName>
        <ecNumber evidence="10">3.1.30.-</ecNumber>
    </recommendedName>
</protein>
<gene>
    <name evidence="13" type="ORF">C8J25_11822</name>
</gene>
<accession>A0A2T5TWD7</accession>
<dbReference type="Proteomes" id="UP000244013">
    <property type="component" value="Unassembled WGS sequence"/>
</dbReference>
<keyword evidence="5 10" id="KW-0255">Endonuclease</keyword>
<keyword evidence="6 10" id="KW-0378">Hydrolase</keyword>
<dbReference type="SMART" id="SM00477">
    <property type="entry name" value="NUC"/>
    <property type="match status" value="1"/>
</dbReference>
<sequence>MQCFYDSLMIYPDARLRRWVKTLRRIALIAAVAVYASPALASDGELHTFHCLFGCPLGAPATNDTVVREIYTLSSNDLTKLADWVAYRVTPSSIGPSSDRDWRADPSLVADETLAPEAYDGANQALRTDRGHQAPLAAFSGTPFAADTNILSNITPQASALNQGPWNALEGQERSLAQRLNTAVYVYTGPLFERLMAPLPAGPVLERVPSGYWKVVALADGRISAFVFDQATQRTVDYCKGRVSLAHVVLRSRLILFPMANAASLRSLDSEIGCTSPPPADPAPSTIPAE</sequence>
<dbReference type="Gene3D" id="3.40.570.10">
    <property type="entry name" value="Extracellular Endonuclease, subunit A"/>
    <property type="match status" value="1"/>
</dbReference>
<feature type="domain" description="ENPP1-3/EXOG-like endonuclease/phosphodiesterase" evidence="11">
    <location>
        <begin position="68"/>
        <end position="263"/>
    </location>
</feature>
<evidence type="ECO:0000256" key="6">
    <source>
        <dbReference type="ARBA" id="ARBA00022801"/>
    </source>
</evidence>
<dbReference type="PANTHER" id="PTHR13966:SF5">
    <property type="entry name" value="ENDONUCLEASE G, MITOCHONDRIAL"/>
    <property type="match status" value="1"/>
</dbReference>
<comment type="similarity">
    <text evidence="2 10">Belongs to the DNA/RNA non-specific endonuclease family.</text>
</comment>
<dbReference type="SUPFAM" id="SSF54060">
    <property type="entry name" value="His-Me finger endonucleases"/>
    <property type="match status" value="1"/>
</dbReference>
<evidence type="ECO:0000256" key="9">
    <source>
        <dbReference type="PIRSR" id="PIRSR640255-2"/>
    </source>
</evidence>
<dbReference type="Pfam" id="PF01223">
    <property type="entry name" value="Endonuclease_NS"/>
    <property type="match status" value="1"/>
</dbReference>
<dbReference type="RefSeq" id="WP_208622647.1">
    <property type="nucleotide sequence ID" value="NZ_QAYE01000018.1"/>
</dbReference>
<evidence type="ECO:0000256" key="1">
    <source>
        <dbReference type="ARBA" id="ARBA00001946"/>
    </source>
</evidence>
<feature type="binding site" evidence="9">
    <location>
        <position position="162"/>
    </location>
    <ligand>
        <name>Mg(2+)</name>
        <dbReference type="ChEBI" id="CHEBI:18420"/>
        <note>catalytic</note>
    </ligand>
</feature>
<dbReference type="InterPro" id="IPR044929">
    <property type="entry name" value="DNA/RNA_non-sp_Endonuclease_sf"/>
</dbReference>
<dbReference type="InterPro" id="IPR044925">
    <property type="entry name" value="His-Me_finger_sf"/>
</dbReference>
<feature type="active site" description="Proton acceptor" evidence="8">
    <location>
        <position position="132"/>
    </location>
</feature>
<evidence type="ECO:0000256" key="2">
    <source>
        <dbReference type="ARBA" id="ARBA00010052"/>
    </source>
</evidence>
<proteinExistence type="inferred from homology"/>
<dbReference type="GO" id="GO:0016787">
    <property type="term" value="F:hydrolase activity"/>
    <property type="evidence" value="ECO:0007669"/>
    <property type="project" value="UniProtKB-KW"/>
</dbReference>
<dbReference type="EC" id="3.1.30.-" evidence="10"/>
<evidence type="ECO:0000313" key="14">
    <source>
        <dbReference type="Proteomes" id="UP000244013"/>
    </source>
</evidence>
<dbReference type="InterPro" id="IPR018524">
    <property type="entry name" value="DNA/RNA_endonuclease_AS"/>
</dbReference>
<reference evidence="13 14" key="1">
    <citation type="submission" date="2018-04" db="EMBL/GenBank/DDBJ databases">
        <title>Genomic Encyclopedia of Type Strains, Phase III (KMG-III): the genomes of soil and plant-associated and newly described type strains.</title>
        <authorList>
            <person name="Whitman W."/>
        </authorList>
    </citation>
    <scope>NUCLEOTIDE SEQUENCE [LARGE SCALE GENOMIC DNA]</scope>
    <source>
        <strain evidence="13 14">MA-olki</strain>
    </source>
</reference>
<keyword evidence="3 10" id="KW-0540">Nuclease</keyword>
<dbReference type="GO" id="GO:0003676">
    <property type="term" value="F:nucleic acid binding"/>
    <property type="evidence" value="ECO:0007669"/>
    <property type="project" value="InterPro"/>
</dbReference>
<organism evidence="13 14">
    <name type="scientific">Sphingomonas faeni</name>
    <dbReference type="NCBI Taxonomy" id="185950"/>
    <lineage>
        <taxon>Bacteria</taxon>
        <taxon>Pseudomonadati</taxon>
        <taxon>Pseudomonadota</taxon>
        <taxon>Alphaproteobacteria</taxon>
        <taxon>Sphingomonadales</taxon>
        <taxon>Sphingomonadaceae</taxon>
        <taxon>Sphingomonas</taxon>
    </lineage>
</organism>
<dbReference type="PROSITE" id="PS01070">
    <property type="entry name" value="NUCLEASE_NON_SPEC"/>
    <property type="match status" value="1"/>
</dbReference>
<comment type="caution">
    <text evidence="13">The sequence shown here is derived from an EMBL/GenBank/DDBJ whole genome shotgun (WGS) entry which is preliminary data.</text>
</comment>
<evidence type="ECO:0000256" key="3">
    <source>
        <dbReference type="ARBA" id="ARBA00022722"/>
    </source>
</evidence>
<keyword evidence="7" id="KW-0460">Magnesium</keyword>
<evidence type="ECO:0000256" key="5">
    <source>
        <dbReference type="ARBA" id="ARBA00022759"/>
    </source>
</evidence>
<comment type="cofactor">
    <cofactor evidence="1 10">
        <name>Mg(2+)</name>
        <dbReference type="ChEBI" id="CHEBI:18420"/>
    </cofactor>
</comment>
<dbReference type="PANTHER" id="PTHR13966">
    <property type="entry name" value="ENDONUCLEASE RELATED"/>
    <property type="match status" value="1"/>
</dbReference>
<dbReference type="InterPro" id="IPR040255">
    <property type="entry name" value="Non-specific_endonuclease"/>
</dbReference>
<evidence type="ECO:0000256" key="7">
    <source>
        <dbReference type="ARBA" id="ARBA00022842"/>
    </source>
</evidence>
<dbReference type="InterPro" id="IPR001604">
    <property type="entry name" value="Endo_G_ENPP1-like_dom"/>
</dbReference>
<evidence type="ECO:0000256" key="10">
    <source>
        <dbReference type="RuleBase" id="RU366055"/>
    </source>
</evidence>
<feature type="domain" description="DNA/RNA non-specific endonuclease/pyrophosphatase/phosphodiesterase" evidence="12">
    <location>
        <begin position="67"/>
        <end position="263"/>
    </location>
</feature>
<evidence type="ECO:0000256" key="4">
    <source>
        <dbReference type="ARBA" id="ARBA00022723"/>
    </source>
</evidence>
<dbReference type="SMART" id="SM00892">
    <property type="entry name" value="Endonuclease_NS"/>
    <property type="match status" value="1"/>
</dbReference>
<dbReference type="AlphaFoldDB" id="A0A2T5TWD7"/>
<dbReference type="GeneID" id="91007846"/>
<dbReference type="GO" id="GO:0046872">
    <property type="term" value="F:metal ion binding"/>
    <property type="evidence" value="ECO:0007669"/>
    <property type="project" value="UniProtKB-KW"/>
</dbReference>
<evidence type="ECO:0000256" key="8">
    <source>
        <dbReference type="PIRSR" id="PIRSR640255-1"/>
    </source>
</evidence>
<evidence type="ECO:0000259" key="11">
    <source>
        <dbReference type="SMART" id="SM00477"/>
    </source>
</evidence>